<reference evidence="4 5" key="1">
    <citation type="submission" date="2019-03" db="EMBL/GenBank/DDBJ databases">
        <title>Deep-cultivation of Planctomycetes and their phenomic and genomic characterization uncovers novel biology.</title>
        <authorList>
            <person name="Wiegand S."/>
            <person name="Jogler M."/>
            <person name="Boedeker C."/>
            <person name="Pinto D."/>
            <person name="Vollmers J."/>
            <person name="Rivas-Marin E."/>
            <person name="Kohn T."/>
            <person name="Peeters S.H."/>
            <person name="Heuer A."/>
            <person name="Rast P."/>
            <person name="Oberbeckmann S."/>
            <person name="Bunk B."/>
            <person name="Jeske O."/>
            <person name="Meyerdierks A."/>
            <person name="Storesund J.E."/>
            <person name="Kallscheuer N."/>
            <person name="Luecker S."/>
            <person name="Lage O.M."/>
            <person name="Pohl T."/>
            <person name="Merkel B.J."/>
            <person name="Hornburger P."/>
            <person name="Mueller R.-W."/>
            <person name="Bruemmer F."/>
            <person name="Labrenz M."/>
            <person name="Spormann A.M."/>
            <person name="Op den Camp H."/>
            <person name="Overmann J."/>
            <person name="Amann R."/>
            <person name="Jetten M.S.M."/>
            <person name="Mascher T."/>
            <person name="Medema M.H."/>
            <person name="Devos D.P."/>
            <person name="Kaster A.-K."/>
            <person name="Ovreas L."/>
            <person name="Rohde M."/>
            <person name="Galperin M.Y."/>
            <person name="Jogler C."/>
        </authorList>
    </citation>
    <scope>NUCLEOTIDE SEQUENCE [LARGE SCALE GENOMIC DNA]</scope>
    <source>
        <strain evidence="4 5">V202</strain>
    </source>
</reference>
<gene>
    <name evidence="4" type="ORF">V202x_43710</name>
</gene>
<dbReference type="SUPFAM" id="SSF53335">
    <property type="entry name" value="S-adenosyl-L-methionine-dependent methyltransferases"/>
    <property type="match status" value="1"/>
</dbReference>
<evidence type="ECO:0008006" key="6">
    <source>
        <dbReference type="Google" id="ProtNLM"/>
    </source>
</evidence>
<organism evidence="4 5">
    <name type="scientific">Gimesia aquarii</name>
    <dbReference type="NCBI Taxonomy" id="2527964"/>
    <lineage>
        <taxon>Bacteria</taxon>
        <taxon>Pseudomonadati</taxon>
        <taxon>Planctomycetota</taxon>
        <taxon>Planctomycetia</taxon>
        <taxon>Planctomycetales</taxon>
        <taxon>Planctomycetaceae</taxon>
        <taxon>Gimesia</taxon>
    </lineage>
</organism>
<evidence type="ECO:0000256" key="1">
    <source>
        <dbReference type="ARBA" id="ARBA00022603"/>
    </source>
</evidence>
<dbReference type="Gene3D" id="3.40.50.150">
    <property type="entry name" value="Vaccinia Virus protein VP39"/>
    <property type="match status" value="1"/>
</dbReference>
<dbReference type="PANTHER" id="PTHR40048:SF1">
    <property type="entry name" value="RHAMNOSYL O-METHYLTRANSFERASE"/>
    <property type="match status" value="1"/>
</dbReference>
<protein>
    <recommendedName>
        <fullName evidence="6">Class I SAM-dependent methyltransferase</fullName>
    </recommendedName>
</protein>
<dbReference type="Pfam" id="PF13578">
    <property type="entry name" value="Methyltransf_24"/>
    <property type="match status" value="1"/>
</dbReference>
<evidence type="ECO:0000313" key="4">
    <source>
        <dbReference type="EMBL" id="QDU10957.1"/>
    </source>
</evidence>
<proteinExistence type="predicted"/>
<accession>A0A517X0C6</accession>
<dbReference type="GO" id="GO:0008168">
    <property type="term" value="F:methyltransferase activity"/>
    <property type="evidence" value="ECO:0007669"/>
    <property type="project" value="UniProtKB-KW"/>
</dbReference>
<keyword evidence="5" id="KW-1185">Reference proteome</keyword>
<dbReference type="AlphaFoldDB" id="A0A517X0C6"/>
<keyword evidence="2" id="KW-0808">Transferase</keyword>
<keyword evidence="1" id="KW-0489">Methyltransferase</keyword>
<feature type="coiled-coil region" evidence="3">
    <location>
        <begin position="244"/>
        <end position="304"/>
    </location>
</feature>
<dbReference type="GO" id="GO:0071770">
    <property type="term" value="P:DIM/DIP cell wall layer assembly"/>
    <property type="evidence" value="ECO:0007669"/>
    <property type="project" value="TreeGrafter"/>
</dbReference>
<name>A0A517X0C6_9PLAN</name>
<dbReference type="OrthoDB" id="240750at2"/>
<dbReference type="Proteomes" id="UP000318384">
    <property type="component" value="Chromosome"/>
</dbReference>
<dbReference type="RefSeq" id="WP_145178817.1">
    <property type="nucleotide sequence ID" value="NZ_CP037422.1"/>
</dbReference>
<dbReference type="InterPro" id="IPR029063">
    <property type="entry name" value="SAM-dependent_MTases_sf"/>
</dbReference>
<dbReference type="PANTHER" id="PTHR40048">
    <property type="entry name" value="RHAMNOSYL O-METHYLTRANSFERASE"/>
    <property type="match status" value="1"/>
</dbReference>
<dbReference type="EMBL" id="CP037422">
    <property type="protein sequence ID" value="QDU10957.1"/>
    <property type="molecule type" value="Genomic_DNA"/>
</dbReference>
<evidence type="ECO:0000256" key="3">
    <source>
        <dbReference type="SAM" id="Coils"/>
    </source>
</evidence>
<dbReference type="GO" id="GO:0032259">
    <property type="term" value="P:methylation"/>
    <property type="evidence" value="ECO:0007669"/>
    <property type="project" value="UniProtKB-KW"/>
</dbReference>
<sequence length="349" mass="40737">MQNNNITIENILTPEFLSDIDSWHGHIPFAFELIKNLKPKRFVELGTHKGDSYLAFCQAVNHYQTETECFSVDTWQGDEHAGEAPELYGENIYETLAAYHDEKYHTFSTLMKMKFDDALSSFEDGSIDLLHIDGLHTYEAVKHDFETWLPKLSNRGVILFHDTIVNYGNFGVWKLWDELLEHYPGFGFSHSYGLGVLAVGKETPEWIGDICSLDKTQFDLWKNKFEYFGNSVLSHSFKRQIHYFKNLFEQRDEQLRDLNEEKDQQLKELGENRDRQLENKDKQLNDLNEKLEQATKALAFAQMIVKRRDQRLADLNSQLEQIGKQYTGAQQIATERECQILELTSQFSK</sequence>
<evidence type="ECO:0000313" key="5">
    <source>
        <dbReference type="Proteomes" id="UP000318384"/>
    </source>
</evidence>
<keyword evidence="3" id="KW-0175">Coiled coil</keyword>
<dbReference type="GO" id="GO:0005886">
    <property type="term" value="C:plasma membrane"/>
    <property type="evidence" value="ECO:0007669"/>
    <property type="project" value="TreeGrafter"/>
</dbReference>
<evidence type="ECO:0000256" key="2">
    <source>
        <dbReference type="ARBA" id="ARBA00022679"/>
    </source>
</evidence>